<dbReference type="EC" id="1.3.99.-" evidence="14"/>
<feature type="binding site" description="axial binding residue" evidence="14">
    <location>
        <position position="124"/>
    </location>
    <ligand>
        <name>heme</name>
        <dbReference type="ChEBI" id="CHEBI:30413"/>
    </ligand>
    <ligandPart>
        <name>Fe</name>
        <dbReference type="ChEBI" id="CHEBI:18248"/>
    </ligandPart>
</feature>
<dbReference type="Proteomes" id="UP000295097">
    <property type="component" value="Unassembled WGS sequence"/>
</dbReference>
<sequence length="180" mass="20584">MNKNNEISENAGKKSSSRALTALLIFLFICLGLFAFDRPNFYLWAKAIHVMAVIAWMAGMFYMPRLFVYHADSEPGSEKSETFKVMETRLMKVIMNPAMILTWIFGLYLVFDGGWLADGWLHVKLLAIVLMSGVHGYYSKAIKDFARDGRKTTARHWRIVNEIPTVLMIIAVIMVILKPF</sequence>
<dbReference type="PANTHER" id="PTHR40255">
    <property type="entry name" value="UPF0093 MEMBRANE PROTEIN SLR1790"/>
    <property type="match status" value="1"/>
</dbReference>
<dbReference type="PANTHER" id="PTHR40255:SF1">
    <property type="entry name" value="PROTOPORPHYRINOGEN IX OXIDASE"/>
    <property type="match status" value="1"/>
</dbReference>
<feature type="transmembrane region" description="Helical" evidence="14">
    <location>
        <begin position="20"/>
        <end position="36"/>
    </location>
</feature>
<protein>
    <recommendedName>
        <fullName evidence="4 14">Protoporphyrinogen IX oxidase</fullName>
        <shortName evidence="14">PPO</shortName>
        <ecNumber evidence="14">1.3.99.-</ecNumber>
    </recommendedName>
</protein>
<dbReference type="InterPro" id="IPR005265">
    <property type="entry name" value="HemJ-like"/>
</dbReference>
<evidence type="ECO:0000256" key="14">
    <source>
        <dbReference type="HAMAP-Rule" id="MF_02239"/>
    </source>
</evidence>
<dbReference type="UniPathway" id="UPA00251">
    <property type="reaction ID" value="UER00324"/>
</dbReference>
<comment type="pathway">
    <text evidence="2 14">Porphyrin-containing compound metabolism; protoporphyrin-IX biosynthesis; protoporphyrin-IX from protoporphyrinogen-IX: step 1/1.</text>
</comment>
<dbReference type="Pfam" id="PF03653">
    <property type="entry name" value="UPF0093"/>
    <property type="match status" value="1"/>
</dbReference>
<evidence type="ECO:0000256" key="11">
    <source>
        <dbReference type="ARBA" id="ARBA00023004"/>
    </source>
</evidence>
<evidence type="ECO:0000256" key="5">
    <source>
        <dbReference type="ARBA" id="ARBA00022475"/>
    </source>
</evidence>
<feature type="binding site" description="axial binding residue" evidence="14">
    <location>
        <position position="49"/>
    </location>
    <ligand>
        <name>heme</name>
        <dbReference type="ChEBI" id="CHEBI:30413"/>
    </ligand>
    <ligandPart>
        <name>Fe</name>
        <dbReference type="ChEBI" id="CHEBI:18248"/>
    </ligandPart>
</feature>
<dbReference type="RefSeq" id="WP_245510898.1">
    <property type="nucleotide sequence ID" value="NZ_SMAR01000002.1"/>
</dbReference>
<comment type="caution">
    <text evidence="15">The sequence shown here is derived from an EMBL/GenBank/DDBJ whole genome shotgun (WGS) entry which is preliminary data.</text>
</comment>
<comment type="catalytic activity">
    <reaction evidence="13 14">
        <text>protoporphyrinogen IX + 3 A = protoporphyrin IX + 3 AH2</text>
        <dbReference type="Rhea" id="RHEA:62000"/>
        <dbReference type="ChEBI" id="CHEBI:13193"/>
        <dbReference type="ChEBI" id="CHEBI:17499"/>
        <dbReference type="ChEBI" id="CHEBI:57306"/>
        <dbReference type="ChEBI" id="CHEBI:57307"/>
    </reaction>
</comment>
<evidence type="ECO:0000256" key="10">
    <source>
        <dbReference type="ARBA" id="ARBA00023002"/>
    </source>
</evidence>
<keyword evidence="11 14" id="KW-0408">Iron</keyword>
<keyword evidence="10 14" id="KW-0560">Oxidoreductase</keyword>
<feature type="transmembrane region" description="Helical" evidence="14">
    <location>
        <begin position="42"/>
        <end position="63"/>
    </location>
</feature>
<evidence type="ECO:0000256" key="4">
    <source>
        <dbReference type="ARBA" id="ARBA00017504"/>
    </source>
</evidence>
<evidence type="ECO:0000256" key="13">
    <source>
        <dbReference type="ARBA" id="ARBA00048390"/>
    </source>
</evidence>
<dbReference type="HAMAP" id="MF_02239">
    <property type="entry name" value="HemJ"/>
    <property type="match status" value="1"/>
</dbReference>
<dbReference type="GO" id="GO:0070818">
    <property type="term" value="F:protoporphyrinogen oxidase activity"/>
    <property type="evidence" value="ECO:0007669"/>
    <property type="project" value="UniProtKB-UniRule"/>
</dbReference>
<keyword evidence="16" id="KW-1185">Reference proteome</keyword>
<reference evidence="15 16" key="1">
    <citation type="submission" date="2019-03" db="EMBL/GenBank/DDBJ databases">
        <title>Freshwater and sediment microbial communities from various areas in North America, analyzing microbe dynamics in response to fracking.</title>
        <authorList>
            <person name="Lamendella R."/>
        </authorList>
    </citation>
    <scope>NUCLEOTIDE SEQUENCE [LARGE SCALE GENOMIC DNA]</scope>
    <source>
        <strain evidence="15 16">175.2</strain>
    </source>
</reference>
<keyword evidence="12 14" id="KW-0472">Membrane</keyword>
<gene>
    <name evidence="15" type="ORF">EDC90_1002230</name>
</gene>
<comment type="subcellular location">
    <subcellularLocation>
        <location evidence="1 14">Cell membrane</location>
        <topology evidence="1 14">Multi-pass membrane protein</topology>
    </subcellularLocation>
</comment>
<keyword evidence="5 14" id="KW-1003">Cell membrane</keyword>
<comment type="subunit">
    <text evidence="14">Homodimer.</text>
</comment>
<dbReference type="GO" id="GO:0046872">
    <property type="term" value="F:metal ion binding"/>
    <property type="evidence" value="ECO:0007669"/>
    <property type="project" value="UniProtKB-KW"/>
</dbReference>
<evidence type="ECO:0000256" key="3">
    <source>
        <dbReference type="ARBA" id="ARBA00006501"/>
    </source>
</evidence>
<evidence type="ECO:0000256" key="2">
    <source>
        <dbReference type="ARBA" id="ARBA00005073"/>
    </source>
</evidence>
<feature type="transmembrane region" description="Helical" evidence="14">
    <location>
        <begin position="117"/>
        <end position="138"/>
    </location>
</feature>
<name>A0A4R3NY17_9HYPH</name>
<evidence type="ECO:0000256" key="6">
    <source>
        <dbReference type="ARBA" id="ARBA00022617"/>
    </source>
</evidence>
<comment type="similarity">
    <text evidence="3 14">Belongs to the HemJ family.</text>
</comment>
<evidence type="ECO:0000256" key="9">
    <source>
        <dbReference type="ARBA" id="ARBA00022989"/>
    </source>
</evidence>
<feature type="transmembrane region" description="Helical" evidence="14">
    <location>
        <begin position="159"/>
        <end position="177"/>
    </location>
</feature>
<evidence type="ECO:0000313" key="16">
    <source>
        <dbReference type="Proteomes" id="UP000295097"/>
    </source>
</evidence>
<dbReference type="NCBIfam" id="TIGR00701">
    <property type="entry name" value="protoporphyrinogen oxidase HemJ"/>
    <property type="match status" value="1"/>
</dbReference>
<comment type="cofactor">
    <cofactor evidence="14">
        <name>heme b</name>
        <dbReference type="ChEBI" id="CHEBI:60344"/>
    </cofactor>
    <text evidence="14">Binds 1 heme b (iron(II)-protoporphyrin IX) group per subunit.</text>
</comment>
<comment type="function">
    <text evidence="14">Catalyzes the oxidation of protoporphyrinogen IX to protoporphyrin IX.</text>
</comment>
<evidence type="ECO:0000256" key="8">
    <source>
        <dbReference type="ARBA" id="ARBA00022723"/>
    </source>
</evidence>
<evidence type="ECO:0000256" key="7">
    <source>
        <dbReference type="ARBA" id="ARBA00022692"/>
    </source>
</evidence>
<dbReference type="EMBL" id="SMAR01000002">
    <property type="protein sequence ID" value="TCT44680.1"/>
    <property type="molecule type" value="Genomic_DNA"/>
</dbReference>
<dbReference type="AlphaFoldDB" id="A0A4R3NY17"/>
<keyword evidence="9 14" id="KW-1133">Transmembrane helix</keyword>
<evidence type="ECO:0000256" key="12">
    <source>
        <dbReference type="ARBA" id="ARBA00023136"/>
    </source>
</evidence>
<dbReference type="GO" id="GO:0005886">
    <property type="term" value="C:plasma membrane"/>
    <property type="evidence" value="ECO:0007669"/>
    <property type="project" value="UniProtKB-SubCell"/>
</dbReference>
<feature type="transmembrane region" description="Helical" evidence="14">
    <location>
        <begin position="93"/>
        <end position="111"/>
    </location>
</feature>
<keyword evidence="7 14" id="KW-0812">Transmembrane</keyword>
<evidence type="ECO:0000313" key="15">
    <source>
        <dbReference type="EMBL" id="TCT44680.1"/>
    </source>
</evidence>
<organism evidence="15 16">
    <name type="scientific">Martelella mediterranea</name>
    <dbReference type="NCBI Taxonomy" id="293089"/>
    <lineage>
        <taxon>Bacteria</taxon>
        <taxon>Pseudomonadati</taxon>
        <taxon>Pseudomonadota</taxon>
        <taxon>Alphaproteobacteria</taxon>
        <taxon>Hyphomicrobiales</taxon>
        <taxon>Aurantimonadaceae</taxon>
        <taxon>Martelella</taxon>
    </lineage>
</organism>
<evidence type="ECO:0000256" key="1">
    <source>
        <dbReference type="ARBA" id="ARBA00004651"/>
    </source>
</evidence>
<dbReference type="GO" id="GO:0006782">
    <property type="term" value="P:protoporphyrinogen IX biosynthetic process"/>
    <property type="evidence" value="ECO:0007669"/>
    <property type="project" value="UniProtKB-UniRule"/>
</dbReference>
<keyword evidence="8 14" id="KW-0479">Metal-binding</keyword>
<proteinExistence type="inferred from homology"/>
<accession>A0A4R3NY17</accession>
<keyword evidence="6 14" id="KW-0349">Heme</keyword>